<evidence type="ECO:0000256" key="1">
    <source>
        <dbReference type="ARBA" id="ARBA00007430"/>
    </source>
</evidence>
<sequence>MYNLDDTSILVTGGTGSFGKAFVAHVLQRWKPRRLVVFSRDELKQYEMEQMFPTSRYPCMRYFIGDVRDLGRLTMAMRDIQYVVHAAALKHVPIAEYNPFECVMTNIGGAQHVVQAALANGVTRVVALSTDKAASPINLYGASKLASDKIFVASNNLVGSLPTRFSVVRYGNVLGSRGSVVPFFRKLIDQKVDSLPITDPRMTRFWITLPQGVEFVLSCLEQTQGGEIFVPRLASMRVTDLARTLAPDLPQHVVGIRPGEKLHEALITEDDARTTVELPDRFVIEPGWRDGPKTPNAKQVAEDFSYTSDNNDNWLDEAQLRQMLKEADAPLISAAA</sequence>
<dbReference type="InterPro" id="IPR051203">
    <property type="entry name" value="Polysaccharide_Synthase-Rel"/>
</dbReference>
<evidence type="ECO:0000259" key="2">
    <source>
        <dbReference type="Pfam" id="PF02719"/>
    </source>
</evidence>
<comment type="similarity">
    <text evidence="1">Belongs to the polysaccharide synthase family.</text>
</comment>
<dbReference type="PANTHER" id="PTHR43318:SF2">
    <property type="entry name" value="UDP-N-ACETYLGLUCOSAMINE 4,6-DEHYDRATASE (INVERTING)"/>
    <property type="match status" value="1"/>
</dbReference>
<protein>
    <submittedName>
        <fullName evidence="3">UDP-N-acetylglucosamine 4,6-dehydratase (Inverting)</fullName>
    </submittedName>
</protein>
<comment type="caution">
    <text evidence="3">The sequence shown here is derived from an EMBL/GenBank/DDBJ whole genome shotgun (WGS) entry which is preliminary data.</text>
</comment>
<dbReference type="Gene3D" id="3.40.50.720">
    <property type="entry name" value="NAD(P)-binding Rossmann-like Domain"/>
    <property type="match status" value="1"/>
</dbReference>
<dbReference type="RefSeq" id="WP_420244962.1">
    <property type="nucleotide sequence ID" value="NZ_BOPV01000001.1"/>
</dbReference>
<dbReference type="PANTHER" id="PTHR43318">
    <property type="entry name" value="UDP-N-ACETYLGLUCOSAMINE 4,6-DEHYDRATASE"/>
    <property type="match status" value="1"/>
</dbReference>
<dbReference type="Proteomes" id="UP000681075">
    <property type="component" value="Unassembled WGS sequence"/>
</dbReference>
<gene>
    <name evidence="3" type="ORF">TMPK1_37130</name>
</gene>
<reference evidence="3" key="1">
    <citation type="submission" date="2021-02" db="EMBL/GenBank/DDBJ databases">
        <title>Genome sequence of Rhodospirillales sp. strain TMPK1 isolated from soil.</title>
        <authorList>
            <person name="Nakai R."/>
            <person name="Kusada H."/>
            <person name="Tamaki H."/>
        </authorList>
    </citation>
    <scope>NUCLEOTIDE SEQUENCE</scope>
    <source>
        <strain evidence="3">TMPK1</strain>
    </source>
</reference>
<dbReference type="SUPFAM" id="SSF51735">
    <property type="entry name" value="NAD(P)-binding Rossmann-fold domains"/>
    <property type="match status" value="1"/>
</dbReference>
<evidence type="ECO:0000313" key="3">
    <source>
        <dbReference type="EMBL" id="GIL41476.1"/>
    </source>
</evidence>
<name>A0A8S8XK23_9PROT</name>
<dbReference type="EMBL" id="BOPV01000001">
    <property type="protein sequence ID" value="GIL41476.1"/>
    <property type="molecule type" value="Genomic_DNA"/>
</dbReference>
<dbReference type="InterPro" id="IPR036291">
    <property type="entry name" value="NAD(P)-bd_dom_sf"/>
</dbReference>
<dbReference type="NCBIfam" id="TIGR03589">
    <property type="entry name" value="PseB"/>
    <property type="match status" value="1"/>
</dbReference>
<dbReference type="InterPro" id="IPR020025">
    <property type="entry name" value="PseB"/>
</dbReference>
<dbReference type="CDD" id="cd05237">
    <property type="entry name" value="UDP_invert_4-6DH_SDR_e"/>
    <property type="match status" value="1"/>
</dbReference>
<feature type="domain" description="Polysaccharide biosynthesis protein CapD-like" evidence="2">
    <location>
        <begin position="9"/>
        <end position="285"/>
    </location>
</feature>
<accession>A0A8S8XK23</accession>
<dbReference type="Pfam" id="PF02719">
    <property type="entry name" value="Polysacc_synt_2"/>
    <property type="match status" value="1"/>
</dbReference>
<evidence type="ECO:0000313" key="4">
    <source>
        <dbReference type="Proteomes" id="UP000681075"/>
    </source>
</evidence>
<proteinExistence type="inferred from homology"/>
<dbReference type="InterPro" id="IPR003869">
    <property type="entry name" value="Polysac_CapD-like"/>
</dbReference>
<organism evidence="3 4">
    <name type="scientific">Roseiterribacter gracilis</name>
    <dbReference type="NCBI Taxonomy" id="2812848"/>
    <lineage>
        <taxon>Bacteria</taxon>
        <taxon>Pseudomonadati</taxon>
        <taxon>Pseudomonadota</taxon>
        <taxon>Alphaproteobacteria</taxon>
        <taxon>Rhodospirillales</taxon>
        <taxon>Roseiterribacteraceae</taxon>
        <taxon>Roseiterribacter</taxon>
    </lineage>
</organism>
<dbReference type="AlphaFoldDB" id="A0A8S8XK23"/>
<keyword evidence="4" id="KW-1185">Reference proteome</keyword>